<proteinExistence type="predicted"/>
<evidence type="ECO:0000313" key="8">
    <source>
        <dbReference type="Proteomes" id="UP000008065"/>
    </source>
</evidence>
<dbReference type="InterPro" id="IPR002867">
    <property type="entry name" value="IBR_dom"/>
</dbReference>
<dbReference type="GO" id="GO:0008270">
    <property type="term" value="F:zinc ion binding"/>
    <property type="evidence" value="ECO:0007669"/>
    <property type="project" value="UniProtKB-KW"/>
</dbReference>
<dbReference type="CDD" id="cd20335">
    <property type="entry name" value="BRcat_RBR"/>
    <property type="match status" value="1"/>
</dbReference>
<evidence type="ECO:0000256" key="2">
    <source>
        <dbReference type="ARBA" id="ARBA00022771"/>
    </source>
</evidence>
<dbReference type="HOGENOM" id="CLU_560389_0_0_1"/>
<dbReference type="GeneID" id="20822403"/>
<dbReference type="Proteomes" id="UP000008065">
    <property type="component" value="Unassembled WGS sequence"/>
</dbReference>
<evidence type="ECO:0000256" key="1">
    <source>
        <dbReference type="ARBA" id="ARBA00022723"/>
    </source>
</evidence>
<dbReference type="Pfam" id="PF01485">
    <property type="entry name" value="IBR"/>
    <property type="match status" value="1"/>
</dbReference>
<feature type="domain" description="IBR" evidence="6">
    <location>
        <begin position="127"/>
        <end position="184"/>
    </location>
</feature>
<protein>
    <recommendedName>
        <fullName evidence="6">IBR domain-containing protein</fullName>
    </recommendedName>
</protein>
<keyword evidence="2" id="KW-0863">Zinc-finger</keyword>
<dbReference type="AlphaFoldDB" id="F8MH71"/>
<name>F8MH71_NEUT8</name>
<accession>F8MH71</accession>
<evidence type="ECO:0000313" key="7">
    <source>
        <dbReference type="EMBL" id="EGO58736.1"/>
    </source>
</evidence>
<organism evidence="7 8">
    <name type="scientific">Neurospora tetrasperma (strain FGSC 2508 / ATCC MYA-4615 / P0657)</name>
    <dbReference type="NCBI Taxonomy" id="510951"/>
    <lineage>
        <taxon>Eukaryota</taxon>
        <taxon>Fungi</taxon>
        <taxon>Dikarya</taxon>
        <taxon>Ascomycota</taxon>
        <taxon>Pezizomycotina</taxon>
        <taxon>Sordariomycetes</taxon>
        <taxon>Sordariomycetidae</taxon>
        <taxon>Sordariales</taxon>
        <taxon>Sordariaceae</taxon>
        <taxon>Neurospora</taxon>
    </lineage>
</organism>
<evidence type="ECO:0000259" key="6">
    <source>
        <dbReference type="Pfam" id="PF01485"/>
    </source>
</evidence>
<feature type="compositionally biased region" description="Basic and acidic residues" evidence="5">
    <location>
        <begin position="338"/>
        <end position="354"/>
    </location>
</feature>
<dbReference type="KEGG" id="nte:NEUTE1DRAFT108328"/>
<dbReference type="VEuPathDB" id="FungiDB:NEUTE1DRAFT_108328"/>
<evidence type="ECO:0000256" key="4">
    <source>
        <dbReference type="ARBA" id="ARBA00022833"/>
    </source>
</evidence>
<feature type="region of interest" description="Disordered" evidence="5">
    <location>
        <begin position="321"/>
        <end position="392"/>
    </location>
</feature>
<dbReference type="OrthoDB" id="9977870at2759"/>
<gene>
    <name evidence="7" type="ORF">NEUTE1DRAFT_108328</name>
</gene>
<keyword evidence="8" id="KW-1185">Reference proteome</keyword>
<sequence>MRRSSKGGIKSTMLKDPTNQLSTSFYTKNNMVVTSTTAEPLKSHRNPECVVCMDEFPADQLIYFCPPSPSDESSNSNLSNHGYCGGCLVEGIRSAIKGRYPFRCCGAIFDTKDYQGASLSADEKQAYEDMVEELTTPNPLYCSNRQCGSFIKPALIKSDLGCCPKCFASTCKHCRQASHPRLVCKQDQDTLKVLALGKKRGWKLCPVWRLQHDSVDDRRHLWHPSCWRPEDYAIHNTPPGVEQPQRPRRGFIDMLGRLHDQWRYLDREWRLELEREKLRRRERPRELEMEEELETLENTALRAPNPLQSAAKNNSNNINHYQQARSRPQQNAQPHQQPRQEHHNPLINREHERGSPWQPLMVAPPRPVFYQRQANPWPNQPPEPRGRGQRRS</sequence>
<keyword evidence="1" id="KW-0479">Metal-binding</keyword>
<evidence type="ECO:0000256" key="5">
    <source>
        <dbReference type="SAM" id="MobiDB-lite"/>
    </source>
</evidence>
<dbReference type="RefSeq" id="XP_009849061.1">
    <property type="nucleotide sequence ID" value="XM_009850759.1"/>
</dbReference>
<reference evidence="8" key="1">
    <citation type="journal article" date="2011" name="Genetics">
        <title>Massive changes in genome architecture accompany the transition to self-fertility in the filamentous fungus Neurospora tetrasperma.</title>
        <authorList>
            <person name="Ellison C.E."/>
            <person name="Stajich J.E."/>
            <person name="Jacobson D.J."/>
            <person name="Natvig D.O."/>
            <person name="Lapidus A."/>
            <person name="Foster B."/>
            <person name="Aerts A."/>
            <person name="Riley R."/>
            <person name="Lindquist E.A."/>
            <person name="Grigoriev I.V."/>
            <person name="Taylor J.W."/>
        </authorList>
    </citation>
    <scope>NUCLEOTIDE SEQUENCE [LARGE SCALE GENOMIC DNA]</scope>
    <source>
        <strain evidence="8">FGSC 2508 / P0657</strain>
    </source>
</reference>
<keyword evidence="4" id="KW-0862">Zinc</keyword>
<feature type="compositionally biased region" description="Low complexity" evidence="5">
    <location>
        <begin position="328"/>
        <end position="337"/>
    </location>
</feature>
<dbReference type="EMBL" id="GL891303">
    <property type="protein sequence ID" value="EGO58736.1"/>
    <property type="molecule type" value="Genomic_DNA"/>
</dbReference>
<evidence type="ECO:0000256" key="3">
    <source>
        <dbReference type="ARBA" id="ARBA00022786"/>
    </source>
</evidence>
<keyword evidence="3" id="KW-0833">Ubl conjugation pathway</keyword>